<reference evidence="1 2" key="1">
    <citation type="submission" date="2018-01" db="EMBL/GenBank/DDBJ databases">
        <title>Draft Genome Sequence of Salmonella Enteritidis Phage SE131.</title>
        <authorList>
            <person name="Kim Y."/>
            <person name="Han B.K."/>
            <person name="Kim H."/>
            <person name="Kim D."/>
        </authorList>
    </citation>
    <scope>NUCLEOTIDE SEQUENCE [LARGE SCALE GENOMIC DNA]</scope>
</reference>
<dbReference type="GeneID" id="77948306"/>
<dbReference type="KEGG" id="vg:77948306"/>
<dbReference type="EMBL" id="MG873442">
    <property type="protein sequence ID" value="AVJ48187.1"/>
    <property type="molecule type" value="Genomic_DNA"/>
</dbReference>
<organism evidence="1 2">
    <name type="scientific">Salmonella phage SE131</name>
    <dbReference type="NCBI Taxonomy" id="2081631"/>
    <lineage>
        <taxon>Viruses</taxon>
        <taxon>Duplodnaviria</taxon>
        <taxon>Heunggongvirae</taxon>
        <taxon>Uroviricota</taxon>
        <taxon>Caudoviricetes</taxon>
        <taxon>Grimontviridae</taxon>
        <taxon>Moazamivirus</taxon>
        <taxon>Moazamivirus SE131</taxon>
    </lineage>
</organism>
<proteinExistence type="predicted"/>
<dbReference type="RefSeq" id="YP_010672036.1">
    <property type="nucleotide sequence ID" value="NC_070974.1"/>
</dbReference>
<evidence type="ECO:0000313" key="1">
    <source>
        <dbReference type="EMBL" id="AVJ48187.1"/>
    </source>
</evidence>
<keyword evidence="2" id="KW-1185">Reference proteome</keyword>
<protein>
    <submittedName>
        <fullName evidence="1">Uncharacterized protein</fullName>
    </submittedName>
</protein>
<evidence type="ECO:0000313" key="2">
    <source>
        <dbReference type="Proteomes" id="UP000240649"/>
    </source>
</evidence>
<accession>A0A2P1CAE4</accession>
<name>A0A2P1CAE4_9CAUD</name>
<sequence length="61" mass="7030">MKVYEVTLYNDEKVRHNGTKLWTDSASVQVLLEKETIRSGEGRYDTVALYPLEQIKSVVEV</sequence>
<dbReference type="Proteomes" id="UP000240649">
    <property type="component" value="Segment"/>
</dbReference>